<dbReference type="InterPro" id="IPR015943">
    <property type="entry name" value="WD40/YVTN_repeat-like_dom_sf"/>
</dbReference>
<accession>A0ABP5SUE6</accession>
<dbReference type="Pfam" id="PF02450">
    <property type="entry name" value="LCAT"/>
    <property type="match status" value="1"/>
</dbReference>
<evidence type="ECO:0000256" key="2">
    <source>
        <dbReference type="ARBA" id="ARBA00022737"/>
    </source>
</evidence>
<dbReference type="Proteomes" id="UP001501444">
    <property type="component" value="Unassembled WGS sequence"/>
</dbReference>
<dbReference type="Gene3D" id="2.130.10.10">
    <property type="entry name" value="YVTN repeat-like/Quinoprotein amine dehydrogenase"/>
    <property type="match status" value="2"/>
</dbReference>
<dbReference type="Pfam" id="PF00400">
    <property type="entry name" value="WD40"/>
    <property type="match status" value="2"/>
</dbReference>
<dbReference type="InterPro" id="IPR019775">
    <property type="entry name" value="WD40_repeat_CS"/>
</dbReference>
<dbReference type="PROSITE" id="PS50294">
    <property type="entry name" value="WD_REPEATS_REGION"/>
    <property type="match status" value="1"/>
</dbReference>
<dbReference type="PROSITE" id="PS00678">
    <property type="entry name" value="WD_REPEATS_1"/>
    <property type="match status" value="2"/>
</dbReference>
<keyword evidence="5" id="KW-1185">Reference proteome</keyword>
<name>A0ABP5SUE6_9ACTN</name>
<dbReference type="SUPFAM" id="SSF50978">
    <property type="entry name" value="WD40 repeat-like"/>
    <property type="match status" value="1"/>
</dbReference>
<evidence type="ECO:0000313" key="5">
    <source>
        <dbReference type="Proteomes" id="UP001501444"/>
    </source>
</evidence>
<protein>
    <submittedName>
        <fullName evidence="4">Uncharacterized protein</fullName>
    </submittedName>
</protein>
<keyword evidence="1 3" id="KW-0853">WD repeat</keyword>
<dbReference type="PANTHER" id="PTHR19848:SF8">
    <property type="entry name" value="F-BOX AND WD REPEAT DOMAIN CONTAINING 7"/>
    <property type="match status" value="1"/>
</dbReference>
<dbReference type="EMBL" id="BAAARV010000019">
    <property type="protein sequence ID" value="GAA2339019.1"/>
    <property type="molecule type" value="Genomic_DNA"/>
</dbReference>
<dbReference type="PROSITE" id="PS50082">
    <property type="entry name" value="WD_REPEATS_2"/>
    <property type="match status" value="2"/>
</dbReference>
<dbReference type="SMART" id="SM00320">
    <property type="entry name" value="WD40"/>
    <property type="match status" value="2"/>
</dbReference>
<dbReference type="Gene3D" id="3.40.50.1820">
    <property type="entry name" value="alpha/beta hydrolase"/>
    <property type="match status" value="1"/>
</dbReference>
<dbReference type="SUPFAM" id="SSF53474">
    <property type="entry name" value="alpha/beta-Hydrolases"/>
    <property type="match status" value="1"/>
</dbReference>
<feature type="repeat" description="WD" evidence="3">
    <location>
        <begin position="338"/>
        <end position="360"/>
    </location>
</feature>
<dbReference type="InterPro" id="IPR036322">
    <property type="entry name" value="WD40_repeat_dom_sf"/>
</dbReference>
<dbReference type="InterPro" id="IPR029058">
    <property type="entry name" value="AB_hydrolase_fold"/>
</dbReference>
<proteinExistence type="predicted"/>
<keyword evidence="2" id="KW-0677">Repeat</keyword>
<evidence type="ECO:0000313" key="4">
    <source>
        <dbReference type="EMBL" id="GAA2339019.1"/>
    </source>
</evidence>
<reference evidence="5" key="1">
    <citation type="journal article" date="2019" name="Int. J. Syst. Evol. Microbiol.">
        <title>The Global Catalogue of Microorganisms (GCM) 10K type strain sequencing project: providing services to taxonomists for standard genome sequencing and annotation.</title>
        <authorList>
            <consortium name="The Broad Institute Genomics Platform"/>
            <consortium name="The Broad Institute Genome Sequencing Center for Infectious Disease"/>
            <person name="Wu L."/>
            <person name="Ma J."/>
        </authorList>
    </citation>
    <scope>NUCLEOTIDE SEQUENCE [LARGE SCALE GENOMIC DNA]</scope>
    <source>
        <strain evidence="5">JCM 3272</strain>
    </source>
</reference>
<evidence type="ECO:0000256" key="1">
    <source>
        <dbReference type="ARBA" id="ARBA00022574"/>
    </source>
</evidence>
<sequence length="810" mass="85661">MTPVVSWPAQARPGGRYLVTVDLRLDEPGWPYPEEEYPVALMLSGRRGIEVSVLGDASVVLHRFGGTYGTARFLAAVDATSEPDTRSGLGLTLISAGGVPFHAVELPILIAAEAPDRPAVAPASPTAPDIRSDRLPDLPGNGVDAWSLLALTVQDRPALAMGTDAGTVRIWRPFDGVITEYTVAEGERVHVASIPAESGPPLLLAAAGPTLACLDPATGTTVARLVRPQFGMVTALATIQRPESRPLVALAAGSGVIHLLDSRPDFPTVGTLTGHEGPVFAMAMVPDSPAPTLVTAGTDALVRLWDIRQFAPIDSLVGHRAQINGITPVAGAGARPSVATASDDGTIRVWDLSTRSAAVVAEKRGEWINTVIELREGGRRPVLLWGGRSGMLTWSDRASRTLSSQGGFARRLAPVTALATFEWDRREIVAIAREGGAVALRLAADFRAAPRSPRPESSLAETDAIIAVPNILGSELVEVETGRVLWGAADPAWYVRALTTGSVLRSLAMTEDELAGRPGRVRPTRLLRAPAMLPVLSAIEPYTHLLRTLRRVVRHPDAVLEFPYDWRLSVAANARELAHAAELHLDRWRTHPQGSTSARLVLIGHGMGGLIARAFTATLGDDSEVALTIGIGVPYSGTVAALRLLTGGGAGVPVTRDHLRAFSGLPGIYDLLPTYRCVVDGSGVRDLTPHDVASSGGDRQLAVAALGAGRERRLLGGGPVMNIIGVGQPTPQSVRIESEQLTVYKFLPTDDGTQFDHGGDGVVPRFSAALPGDEGSRMYVESTSAAMCKSEDVLASIRARLTERPIGPLL</sequence>
<gene>
    <name evidence="4" type="ORF">GCM10010170_020890</name>
</gene>
<dbReference type="PANTHER" id="PTHR19848">
    <property type="entry name" value="WD40 REPEAT PROTEIN"/>
    <property type="match status" value="1"/>
</dbReference>
<evidence type="ECO:0000256" key="3">
    <source>
        <dbReference type="PROSITE-ProRule" id="PRU00221"/>
    </source>
</evidence>
<feature type="repeat" description="WD" evidence="3">
    <location>
        <begin position="272"/>
        <end position="315"/>
    </location>
</feature>
<comment type="caution">
    <text evidence="4">The sequence shown here is derived from an EMBL/GenBank/DDBJ whole genome shotgun (WGS) entry which is preliminary data.</text>
</comment>
<dbReference type="InterPro" id="IPR003386">
    <property type="entry name" value="LACT/PDAT_acylTrfase"/>
</dbReference>
<dbReference type="InterPro" id="IPR001680">
    <property type="entry name" value="WD40_rpt"/>
</dbReference>
<organism evidence="4 5">
    <name type="scientific">Dactylosporangium salmoneum</name>
    <dbReference type="NCBI Taxonomy" id="53361"/>
    <lineage>
        <taxon>Bacteria</taxon>
        <taxon>Bacillati</taxon>
        <taxon>Actinomycetota</taxon>
        <taxon>Actinomycetes</taxon>
        <taxon>Micromonosporales</taxon>
        <taxon>Micromonosporaceae</taxon>
        <taxon>Dactylosporangium</taxon>
    </lineage>
</organism>